<evidence type="ECO:0000256" key="6">
    <source>
        <dbReference type="PROSITE-ProRule" id="PRU00024"/>
    </source>
</evidence>
<evidence type="ECO:0000256" key="7">
    <source>
        <dbReference type="SAM" id="Coils"/>
    </source>
</evidence>
<feature type="coiled-coil region" evidence="7">
    <location>
        <begin position="205"/>
        <end position="240"/>
    </location>
</feature>
<dbReference type="InterPro" id="IPR017907">
    <property type="entry name" value="Znf_RING_CS"/>
</dbReference>
<evidence type="ECO:0000313" key="11">
    <source>
        <dbReference type="Ensembl" id="ENSSPUP00000008725.1"/>
    </source>
</evidence>
<reference evidence="11" key="1">
    <citation type="submission" date="2025-08" db="UniProtKB">
        <authorList>
            <consortium name="Ensembl"/>
        </authorList>
    </citation>
    <scope>IDENTIFICATION</scope>
</reference>
<dbReference type="PANTHER" id="PTHR24103">
    <property type="entry name" value="E3 UBIQUITIN-PROTEIN LIGASE TRIM"/>
    <property type="match status" value="1"/>
</dbReference>
<evidence type="ECO:0000259" key="10">
    <source>
        <dbReference type="PROSITE" id="PS50188"/>
    </source>
</evidence>
<dbReference type="InterPro" id="IPR013320">
    <property type="entry name" value="ConA-like_dom_sf"/>
</dbReference>
<dbReference type="SMART" id="SM00184">
    <property type="entry name" value="RING"/>
    <property type="match status" value="1"/>
</dbReference>
<dbReference type="FunFam" id="2.60.120.920:FF:000004">
    <property type="entry name" value="Butyrophilin subfamily 1 member A1"/>
    <property type="match status" value="1"/>
</dbReference>
<evidence type="ECO:0000256" key="1">
    <source>
        <dbReference type="ARBA" id="ARBA00009651"/>
    </source>
</evidence>
<dbReference type="PRINTS" id="PR01407">
    <property type="entry name" value="BUTYPHLNCDUF"/>
</dbReference>
<dbReference type="PROSITE" id="PS50119">
    <property type="entry name" value="ZF_BBOX"/>
    <property type="match status" value="1"/>
</dbReference>
<feature type="domain" description="RING-type" evidence="8">
    <location>
        <begin position="17"/>
        <end position="58"/>
    </location>
</feature>
<dbReference type="CDD" id="cd12888">
    <property type="entry name" value="SPRY_PRY_TRIM7_like"/>
    <property type="match status" value="1"/>
</dbReference>
<dbReference type="SUPFAM" id="SSF57845">
    <property type="entry name" value="B-box zinc-binding domain"/>
    <property type="match status" value="1"/>
</dbReference>
<keyword evidence="4" id="KW-0862">Zinc</keyword>
<feature type="domain" description="B box-type" evidence="9">
    <location>
        <begin position="92"/>
        <end position="133"/>
    </location>
</feature>
<dbReference type="InterPro" id="IPR001870">
    <property type="entry name" value="B30.2/SPRY"/>
</dbReference>
<dbReference type="Gene3D" id="3.30.160.60">
    <property type="entry name" value="Classic Zinc Finger"/>
    <property type="match status" value="1"/>
</dbReference>
<name>A0A8D0GHC5_SPHPU</name>
<evidence type="ECO:0000256" key="4">
    <source>
        <dbReference type="ARBA" id="ARBA00022833"/>
    </source>
</evidence>
<evidence type="ECO:0000256" key="3">
    <source>
        <dbReference type="ARBA" id="ARBA00022771"/>
    </source>
</evidence>
<dbReference type="CDD" id="cd19762">
    <property type="entry name" value="Bbox2_TRIM7-like"/>
    <property type="match status" value="1"/>
</dbReference>
<dbReference type="OMA" id="DGHGRIM"/>
<dbReference type="Pfam" id="PF00622">
    <property type="entry name" value="SPRY"/>
    <property type="match status" value="1"/>
</dbReference>
<comment type="similarity">
    <text evidence="1">Belongs to the ohanin/vespryn family.</text>
</comment>
<dbReference type="InterPro" id="IPR003877">
    <property type="entry name" value="SPRY_dom"/>
</dbReference>
<dbReference type="CDD" id="cd16594">
    <property type="entry name" value="RING-HC_TRIM7-like_C-IV"/>
    <property type="match status" value="1"/>
</dbReference>
<evidence type="ECO:0000256" key="5">
    <source>
        <dbReference type="ARBA" id="ARBA00034460"/>
    </source>
</evidence>
<keyword evidence="12" id="KW-1185">Reference proteome</keyword>
<reference evidence="11" key="2">
    <citation type="submission" date="2025-09" db="UniProtKB">
        <authorList>
            <consortium name="Ensembl"/>
        </authorList>
    </citation>
    <scope>IDENTIFICATION</scope>
</reference>
<dbReference type="PROSITE" id="PS50089">
    <property type="entry name" value="ZF_RING_2"/>
    <property type="match status" value="1"/>
</dbReference>
<dbReference type="PROSITE" id="PS00518">
    <property type="entry name" value="ZF_RING_1"/>
    <property type="match status" value="1"/>
</dbReference>
<dbReference type="SMART" id="SM00336">
    <property type="entry name" value="BBOX"/>
    <property type="match status" value="1"/>
</dbReference>
<dbReference type="SUPFAM" id="SSF57850">
    <property type="entry name" value="RING/U-box"/>
    <property type="match status" value="1"/>
</dbReference>
<dbReference type="InterPro" id="IPR050143">
    <property type="entry name" value="TRIM/RBCC"/>
</dbReference>
<evidence type="ECO:0000259" key="9">
    <source>
        <dbReference type="PROSITE" id="PS50119"/>
    </source>
</evidence>
<organism evidence="11 12">
    <name type="scientific">Sphenodon punctatus</name>
    <name type="common">Tuatara</name>
    <name type="synonym">Hatteria punctata</name>
    <dbReference type="NCBI Taxonomy" id="8508"/>
    <lineage>
        <taxon>Eukaryota</taxon>
        <taxon>Metazoa</taxon>
        <taxon>Chordata</taxon>
        <taxon>Craniata</taxon>
        <taxon>Vertebrata</taxon>
        <taxon>Euteleostomi</taxon>
        <taxon>Lepidosauria</taxon>
        <taxon>Sphenodontia</taxon>
        <taxon>Sphenodontidae</taxon>
        <taxon>Sphenodon</taxon>
    </lineage>
</organism>
<protein>
    <recommendedName>
        <fullName evidence="13">Zinc finger protein RFP-like</fullName>
    </recommendedName>
</protein>
<proteinExistence type="inferred from homology"/>
<dbReference type="InterPro" id="IPR001841">
    <property type="entry name" value="Znf_RING"/>
</dbReference>
<dbReference type="InterPro" id="IPR000315">
    <property type="entry name" value="Znf_B-box"/>
</dbReference>
<feature type="domain" description="B30.2/SPRY" evidence="10">
    <location>
        <begin position="315"/>
        <end position="506"/>
    </location>
</feature>
<dbReference type="InterPro" id="IPR003879">
    <property type="entry name" value="Butyrophylin_SPRY"/>
</dbReference>
<evidence type="ECO:0008006" key="13">
    <source>
        <dbReference type="Google" id="ProtNLM"/>
    </source>
</evidence>
<keyword evidence="2" id="KW-0479">Metal-binding</keyword>
<dbReference type="Pfam" id="PF15227">
    <property type="entry name" value="zf-C3HC4_4"/>
    <property type="match status" value="1"/>
</dbReference>
<dbReference type="GeneTree" id="ENSGT01030000234669"/>
<dbReference type="Ensembl" id="ENSSPUT00000009306.1">
    <property type="protein sequence ID" value="ENSSPUP00000008725.1"/>
    <property type="gene ID" value="ENSSPUG00000006788.1"/>
</dbReference>
<dbReference type="PROSITE" id="PS50188">
    <property type="entry name" value="B302_SPRY"/>
    <property type="match status" value="1"/>
</dbReference>
<dbReference type="Gene3D" id="2.60.120.920">
    <property type="match status" value="1"/>
</dbReference>
<dbReference type="AlphaFoldDB" id="A0A8D0GHC5"/>
<keyword evidence="3 6" id="KW-0863">Zinc-finger</keyword>
<keyword evidence="7" id="KW-0175">Coiled coil</keyword>
<dbReference type="GO" id="GO:0008270">
    <property type="term" value="F:zinc ion binding"/>
    <property type="evidence" value="ECO:0007669"/>
    <property type="project" value="UniProtKB-KW"/>
</dbReference>
<dbReference type="Gene3D" id="3.30.40.10">
    <property type="entry name" value="Zinc/RING finger domain, C3HC4 (zinc finger)"/>
    <property type="match status" value="1"/>
</dbReference>
<dbReference type="InterPro" id="IPR043136">
    <property type="entry name" value="B30.2/SPRY_sf"/>
</dbReference>
<sequence length="506" mass="58207">MAAAAQKSESFWDEATCSICLEYFTDPVSIPCGHSFCRACIDRCWGESETNFSCPQCRDTAQQRNLRPCRELGSLVERVKELKLQVEKELEEGPGLCERHREPLKLFCEEDQAPICLVCDRAKEHRDHRVLPIEEATQDYKNQIQDRMNSADAERERLQRWKRYTGSISQCHLEELETVRQKFVSEFEQMHQFLEEQECLLLVQLGEFQEELEKEQKENATKLSEEISHLGDLIREMEAKHQQPANIFLQDIKSTLSRSNRKLSYQPPGISGQVWNSLDALVHKLDLLPERLQKFRDTFPAELKEAEAAHLAVDGHGRIMVLNRTKASTPQKANVTLDPDTAHPNLVVFKDRKNVGFKWQNPQLPLAAVPERFTSVSCVLGCEGFTVGRHYWEVEVGEMGDWAVGVARASVKRKGEIRFGPDWGIWAVQQCGGQYRALDSSEIPLSLSRRPRRIRVCLHYAEREVAFYDADTRTPIFLFSLASFSGERIRPWFWVGDMESPLRLSP</sequence>
<dbReference type="SMART" id="SM00449">
    <property type="entry name" value="SPRY"/>
    <property type="match status" value="1"/>
</dbReference>
<accession>A0A8D0GHC5</accession>
<evidence type="ECO:0000313" key="12">
    <source>
        <dbReference type="Proteomes" id="UP000694392"/>
    </source>
</evidence>
<dbReference type="InterPro" id="IPR013083">
    <property type="entry name" value="Znf_RING/FYVE/PHD"/>
</dbReference>
<dbReference type="Proteomes" id="UP000694392">
    <property type="component" value="Unplaced"/>
</dbReference>
<evidence type="ECO:0000259" key="8">
    <source>
        <dbReference type="PROSITE" id="PS50089"/>
    </source>
</evidence>
<dbReference type="Pfam" id="PF00643">
    <property type="entry name" value="zf-B_box"/>
    <property type="match status" value="1"/>
</dbReference>
<dbReference type="Pfam" id="PF13765">
    <property type="entry name" value="PRY"/>
    <property type="match status" value="1"/>
</dbReference>
<dbReference type="SMART" id="SM00589">
    <property type="entry name" value="PRY"/>
    <property type="match status" value="1"/>
</dbReference>
<evidence type="ECO:0000256" key="2">
    <source>
        <dbReference type="ARBA" id="ARBA00022723"/>
    </source>
</evidence>
<comment type="function">
    <text evidence="5">Neurotoxin that produces dose-dependent hypolocomotion and hyperalgesia in mice. May directly act on the central nervous system, as it is 6500-fold more potent when administered intracerebroventricularly than intraperitoneal.</text>
</comment>
<dbReference type="InterPro" id="IPR006574">
    <property type="entry name" value="PRY"/>
</dbReference>
<dbReference type="SUPFAM" id="SSF49899">
    <property type="entry name" value="Concanavalin A-like lectins/glucanases"/>
    <property type="match status" value="1"/>
</dbReference>